<dbReference type="InterPro" id="IPR021373">
    <property type="entry name" value="DUF2993"/>
</dbReference>
<sequence>MEVLTIVLSGLLSLASSGGIIADSVAASRIRSQIISLEEQKIRIDNSPNYAVAGGKLQKVRIATRGSKIKPDLRIEALELETDRVDLNLKRLNLDSIDELRRSLNRPFQGAVRLVLTEVDLNRALKSPLILDRIQKILNRLIISKAGSTNIAYKLLDLKLELRPQNRLGVKFKLSRSRSAFETDRHSGTSRSRELVMELELGVRVVNGKTIALIEPQGTVNGRPMSPRLLNGFAIGISDRLDLGSLSRDGILARILQLEIDEDKVELASFFKLETKNP</sequence>
<organism evidence="1 2">
    <name type="scientific">Waterburya agarophytonicola KI4</name>
    <dbReference type="NCBI Taxonomy" id="2874699"/>
    <lineage>
        <taxon>Bacteria</taxon>
        <taxon>Bacillati</taxon>
        <taxon>Cyanobacteriota</taxon>
        <taxon>Cyanophyceae</taxon>
        <taxon>Pleurocapsales</taxon>
        <taxon>Hyellaceae</taxon>
        <taxon>Waterburya</taxon>
        <taxon>Waterburya agarophytonicola</taxon>
    </lineage>
</organism>
<dbReference type="Proteomes" id="UP000729733">
    <property type="component" value="Unassembled WGS sequence"/>
</dbReference>
<evidence type="ECO:0000313" key="1">
    <source>
        <dbReference type="EMBL" id="MCC0177617.1"/>
    </source>
</evidence>
<comment type="caution">
    <text evidence="1">The sequence shown here is derived from an EMBL/GenBank/DDBJ whole genome shotgun (WGS) entry which is preliminary data.</text>
</comment>
<proteinExistence type="predicted"/>
<dbReference type="Pfam" id="PF11209">
    <property type="entry name" value="LmeA"/>
    <property type="match status" value="1"/>
</dbReference>
<protein>
    <submittedName>
        <fullName evidence="1">DUF2993 domain-containing protein</fullName>
    </submittedName>
</protein>
<keyword evidence="2" id="KW-1185">Reference proteome</keyword>
<evidence type="ECO:0000313" key="2">
    <source>
        <dbReference type="Proteomes" id="UP000729733"/>
    </source>
</evidence>
<gene>
    <name evidence="1" type="ORF">I4641_11570</name>
</gene>
<accession>A0A964BSZ5</accession>
<dbReference type="EMBL" id="JADWDC010000025">
    <property type="protein sequence ID" value="MCC0177617.1"/>
    <property type="molecule type" value="Genomic_DNA"/>
</dbReference>
<reference evidence="1" key="1">
    <citation type="journal article" date="2021" name="Antonie Van Leeuwenhoek">
        <title>Draft genome and description of Waterburya agarophytonicola gen. nov. sp. nov. (Pleurocapsales, Cyanobacteria): a seaweed symbiont.</title>
        <authorList>
            <person name="Bonthond G."/>
            <person name="Shalygin S."/>
            <person name="Bayer T."/>
            <person name="Weinberger F."/>
        </authorList>
    </citation>
    <scope>NUCLEOTIDE SEQUENCE</scope>
    <source>
        <strain evidence="1">KI4</strain>
    </source>
</reference>
<dbReference type="AlphaFoldDB" id="A0A964BSZ5"/>
<dbReference type="RefSeq" id="WP_229640682.1">
    <property type="nucleotide sequence ID" value="NZ_JADWDC010000025.1"/>
</dbReference>
<name>A0A964BSZ5_9CYAN</name>